<protein>
    <submittedName>
        <fullName evidence="1">Uncharacterized protein</fullName>
    </submittedName>
</protein>
<proteinExistence type="predicted"/>
<keyword evidence="2" id="KW-1185">Reference proteome</keyword>
<dbReference type="EMBL" id="JARJLG010000005">
    <property type="protein sequence ID" value="KAJ7780830.1"/>
    <property type="molecule type" value="Genomic_DNA"/>
</dbReference>
<accession>A0AAD7K967</accession>
<feature type="non-terminal residue" evidence="1">
    <location>
        <position position="289"/>
    </location>
</feature>
<gene>
    <name evidence="1" type="ORF">DFH07DRAFT_729518</name>
</gene>
<evidence type="ECO:0000313" key="2">
    <source>
        <dbReference type="Proteomes" id="UP001215280"/>
    </source>
</evidence>
<dbReference type="Gene3D" id="3.60.130.30">
    <property type="match status" value="1"/>
</dbReference>
<organism evidence="1 2">
    <name type="scientific">Mycena maculata</name>
    <dbReference type="NCBI Taxonomy" id="230809"/>
    <lineage>
        <taxon>Eukaryota</taxon>
        <taxon>Fungi</taxon>
        <taxon>Dikarya</taxon>
        <taxon>Basidiomycota</taxon>
        <taxon>Agaricomycotina</taxon>
        <taxon>Agaricomycetes</taxon>
        <taxon>Agaricomycetidae</taxon>
        <taxon>Agaricales</taxon>
        <taxon>Marasmiineae</taxon>
        <taxon>Mycenaceae</taxon>
        <taxon>Mycena</taxon>
    </lineage>
</organism>
<comment type="caution">
    <text evidence="1">The sequence shown here is derived from an EMBL/GenBank/DDBJ whole genome shotgun (WGS) entry which is preliminary data.</text>
</comment>
<evidence type="ECO:0000313" key="1">
    <source>
        <dbReference type="EMBL" id="KAJ7780830.1"/>
    </source>
</evidence>
<dbReference type="AlphaFoldDB" id="A0AAD7K967"/>
<name>A0AAD7K967_9AGAR</name>
<reference evidence="1" key="1">
    <citation type="submission" date="2023-03" db="EMBL/GenBank/DDBJ databases">
        <title>Massive genome expansion in bonnet fungi (Mycena s.s.) driven by repeated elements and novel gene families across ecological guilds.</title>
        <authorList>
            <consortium name="Lawrence Berkeley National Laboratory"/>
            <person name="Harder C.B."/>
            <person name="Miyauchi S."/>
            <person name="Viragh M."/>
            <person name="Kuo A."/>
            <person name="Thoen E."/>
            <person name="Andreopoulos B."/>
            <person name="Lu D."/>
            <person name="Skrede I."/>
            <person name="Drula E."/>
            <person name="Henrissat B."/>
            <person name="Morin E."/>
            <person name="Kohler A."/>
            <person name="Barry K."/>
            <person name="LaButti K."/>
            <person name="Morin E."/>
            <person name="Salamov A."/>
            <person name="Lipzen A."/>
            <person name="Mereny Z."/>
            <person name="Hegedus B."/>
            <person name="Baldrian P."/>
            <person name="Stursova M."/>
            <person name="Weitz H."/>
            <person name="Taylor A."/>
            <person name="Grigoriev I.V."/>
            <person name="Nagy L.G."/>
            <person name="Martin F."/>
            <person name="Kauserud H."/>
        </authorList>
    </citation>
    <scope>NUCLEOTIDE SEQUENCE</scope>
    <source>
        <strain evidence="1">CBHHK188m</strain>
    </source>
</reference>
<dbReference type="Proteomes" id="UP001215280">
    <property type="component" value="Unassembled WGS sequence"/>
</dbReference>
<sequence>ILDAEGRVVAILLGTPNDPSWPQVCKEATEALARARRTAERLGVWIAGSAHRRGGYFKLTTGVSFGGGQKRPGNLWNTKIMCNLIDRLLRNSAIRRWASFQSTGFAMYAPKLYKYYCKVLKALFEQHPGLHHIFSNSVFPSATFNCGPDAVTFDHLDFLNLSHGLCGITCSGNFDHTRSALLHMRQLRIVIQFPSGSSMLIPSGSCDHGNTPLQEGETRHSFTQYAAGGLFRWAAYGFQSAKSLLATPGGKEAKARFDGVPGSRWRWALDLFSKYDQLAADRAAAFHNT</sequence>